<sequence>MAGIIKNNVLNEYLLTEISPLTPAEFKEISKKNGWRFDWTVEFTHLQRQVFKVTVTKHPTIIQGIISLELKPDHVYIHLIESAPFNIGRNKLYSGVALTLVGYARQLSQKHGGGGCVQFIAEPELVNHYIKNWVAGPLGKLLMVLPAATA</sequence>
<dbReference type="RefSeq" id="WP_106932141.1">
    <property type="nucleotide sequence ID" value="NZ_PYFT01000001.1"/>
</dbReference>
<evidence type="ECO:0008006" key="3">
    <source>
        <dbReference type="Google" id="ProtNLM"/>
    </source>
</evidence>
<evidence type="ECO:0000313" key="2">
    <source>
        <dbReference type="Proteomes" id="UP000240357"/>
    </source>
</evidence>
<dbReference type="OrthoDB" id="956078at2"/>
<name>A0A2T2YKC6_9BACT</name>
<protein>
    <recommendedName>
        <fullName evidence="3">GNAT family N-acetyltransferase</fullName>
    </recommendedName>
</protein>
<evidence type="ECO:0000313" key="1">
    <source>
        <dbReference type="EMBL" id="PSR55960.1"/>
    </source>
</evidence>
<dbReference type="Proteomes" id="UP000240357">
    <property type="component" value="Unassembled WGS sequence"/>
</dbReference>
<keyword evidence="2" id="KW-1185">Reference proteome</keyword>
<gene>
    <name evidence="1" type="ORF">AHMF7605_21870</name>
</gene>
<dbReference type="EMBL" id="PYFT01000001">
    <property type="protein sequence ID" value="PSR55960.1"/>
    <property type="molecule type" value="Genomic_DNA"/>
</dbReference>
<reference evidence="1 2" key="1">
    <citation type="submission" date="2018-03" db="EMBL/GenBank/DDBJ databases">
        <title>Adhaeribacter sp. HMF7605 Genome sequencing and assembly.</title>
        <authorList>
            <person name="Kang H."/>
            <person name="Kang J."/>
            <person name="Cha I."/>
            <person name="Kim H."/>
            <person name="Joh K."/>
        </authorList>
    </citation>
    <scope>NUCLEOTIDE SEQUENCE [LARGE SCALE GENOMIC DNA]</scope>
    <source>
        <strain evidence="1 2">HMF7605</strain>
    </source>
</reference>
<organism evidence="1 2">
    <name type="scientific">Adhaeribacter arboris</name>
    <dbReference type="NCBI Taxonomy" id="2072846"/>
    <lineage>
        <taxon>Bacteria</taxon>
        <taxon>Pseudomonadati</taxon>
        <taxon>Bacteroidota</taxon>
        <taxon>Cytophagia</taxon>
        <taxon>Cytophagales</taxon>
        <taxon>Hymenobacteraceae</taxon>
        <taxon>Adhaeribacter</taxon>
    </lineage>
</organism>
<dbReference type="AlphaFoldDB" id="A0A2T2YKC6"/>
<proteinExistence type="predicted"/>
<comment type="caution">
    <text evidence="1">The sequence shown here is derived from an EMBL/GenBank/DDBJ whole genome shotgun (WGS) entry which is preliminary data.</text>
</comment>
<accession>A0A2T2YKC6</accession>